<gene>
    <name evidence="2" type="primary">Contig4305.g4609</name>
    <name evidence="2" type="ORF">STYLEM_8114</name>
</gene>
<keyword evidence="3" id="KW-1185">Reference proteome</keyword>
<evidence type="ECO:0000256" key="1">
    <source>
        <dbReference type="SAM" id="SignalP"/>
    </source>
</evidence>
<reference evidence="2 3" key="1">
    <citation type="submission" date="2014-06" db="EMBL/GenBank/DDBJ databases">
        <authorList>
            <person name="Swart Estienne"/>
        </authorList>
    </citation>
    <scope>NUCLEOTIDE SEQUENCE [LARGE SCALE GENOMIC DNA]</scope>
    <source>
        <strain evidence="2 3">130c</strain>
    </source>
</reference>
<dbReference type="Proteomes" id="UP000039865">
    <property type="component" value="Unassembled WGS sequence"/>
</dbReference>
<keyword evidence="1" id="KW-0732">Signal</keyword>
<dbReference type="InParanoid" id="A0A078ADZ0"/>
<feature type="signal peptide" evidence="1">
    <location>
        <begin position="1"/>
        <end position="31"/>
    </location>
</feature>
<feature type="chain" id="PRO_5001729388" evidence="1">
    <location>
        <begin position="32"/>
        <end position="469"/>
    </location>
</feature>
<proteinExistence type="predicted"/>
<protein>
    <submittedName>
        <fullName evidence="2">Uncharacterized protein</fullName>
    </submittedName>
</protein>
<accession>A0A078ADZ0</accession>
<sequence length="469" mass="53445">MVVQQQHFRLSFQKVTLLVVLLYLSASPVLTLNQESKQGDIKGKNSDEFNNVFETVKTEWQELGQEQSSSSIRQKINLRATESPVKPWVDRTNQQLYLSYGLAFAQGSNANTYAANATNCLRRSFDTYYQQTLLLQWRYYYGNVEDQIYNSTKFVSTVTNNVMICFDAFENYVYYNEYRFSQFSSMTSVLTSFFQNLIGNAIVLTRYQKTLTDAITKNNVTSLFEQAGKLAILLLDFPEIESASLQSANPFYNEDINQRQEEDKILNSEELVQEVETNLQTDFELYDDDFISDYLLKEAHPRLKESKTGAQQMLSAGGIVSFLRGIANGTKTLKTNNMSVCEKKVSDKWDKNFLLMVNQTQSGLGFKVGWTILDMIYNVNNITQSCYTGLKESALGLAGYVKLQYPSNVIDNVVFNFGNIFDALRDTVLFFASSSRGEYNVPYEAGEGVGHAIWQIIKPPTNPRKDKPF</sequence>
<evidence type="ECO:0000313" key="3">
    <source>
        <dbReference type="Proteomes" id="UP000039865"/>
    </source>
</evidence>
<dbReference type="AlphaFoldDB" id="A0A078ADZ0"/>
<name>A0A078ADZ0_STYLE</name>
<organism evidence="2 3">
    <name type="scientific">Stylonychia lemnae</name>
    <name type="common">Ciliate</name>
    <dbReference type="NCBI Taxonomy" id="5949"/>
    <lineage>
        <taxon>Eukaryota</taxon>
        <taxon>Sar</taxon>
        <taxon>Alveolata</taxon>
        <taxon>Ciliophora</taxon>
        <taxon>Intramacronucleata</taxon>
        <taxon>Spirotrichea</taxon>
        <taxon>Stichotrichia</taxon>
        <taxon>Sporadotrichida</taxon>
        <taxon>Oxytrichidae</taxon>
        <taxon>Stylonychinae</taxon>
        <taxon>Stylonychia</taxon>
    </lineage>
</organism>
<dbReference type="EMBL" id="CCKQ01007720">
    <property type="protein sequence ID" value="CDW79128.1"/>
    <property type="molecule type" value="Genomic_DNA"/>
</dbReference>
<evidence type="ECO:0000313" key="2">
    <source>
        <dbReference type="EMBL" id="CDW79128.1"/>
    </source>
</evidence>